<dbReference type="EMBL" id="LXQA011110128">
    <property type="protein sequence ID" value="MCI85217.1"/>
    <property type="molecule type" value="Genomic_DNA"/>
</dbReference>
<dbReference type="AlphaFoldDB" id="A0A392VAQ6"/>
<sequence length="43" mass="4512">GWGIRGGGRYFPDPRSKLSSGGTFLSIPVPAEKKFSDFGAPNG</sequence>
<protein>
    <submittedName>
        <fullName evidence="1">Uncharacterized protein</fullName>
    </submittedName>
</protein>
<comment type="caution">
    <text evidence="1">The sequence shown here is derived from an EMBL/GenBank/DDBJ whole genome shotgun (WGS) entry which is preliminary data.</text>
</comment>
<organism evidence="1 2">
    <name type="scientific">Trifolium medium</name>
    <dbReference type="NCBI Taxonomy" id="97028"/>
    <lineage>
        <taxon>Eukaryota</taxon>
        <taxon>Viridiplantae</taxon>
        <taxon>Streptophyta</taxon>
        <taxon>Embryophyta</taxon>
        <taxon>Tracheophyta</taxon>
        <taxon>Spermatophyta</taxon>
        <taxon>Magnoliopsida</taxon>
        <taxon>eudicotyledons</taxon>
        <taxon>Gunneridae</taxon>
        <taxon>Pentapetalae</taxon>
        <taxon>rosids</taxon>
        <taxon>fabids</taxon>
        <taxon>Fabales</taxon>
        <taxon>Fabaceae</taxon>
        <taxon>Papilionoideae</taxon>
        <taxon>50 kb inversion clade</taxon>
        <taxon>NPAAA clade</taxon>
        <taxon>Hologalegina</taxon>
        <taxon>IRL clade</taxon>
        <taxon>Trifolieae</taxon>
        <taxon>Trifolium</taxon>
    </lineage>
</organism>
<accession>A0A392VAQ6</accession>
<evidence type="ECO:0000313" key="2">
    <source>
        <dbReference type="Proteomes" id="UP000265520"/>
    </source>
</evidence>
<reference evidence="1 2" key="1">
    <citation type="journal article" date="2018" name="Front. Plant Sci.">
        <title>Red Clover (Trifolium pratense) and Zigzag Clover (T. medium) - A Picture of Genomic Similarities and Differences.</title>
        <authorList>
            <person name="Dluhosova J."/>
            <person name="Istvanek J."/>
            <person name="Nedelnik J."/>
            <person name="Repkova J."/>
        </authorList>
    </citation>
    <scope>NUCLEOTIDE SEQUENCE [LARGE SCALE GENOMIC DNA]</scope>
    <source>
        <strain evidence="2">cv. 10/8</strain>
        <tissue evidence="1">Leaf</tissue>
    </source>
</reference>
<keyword evidence="2" id="KW-1185">Reference proteome</keyword>
<name>A0A392VAQ6_9FABA</name>
<dbReference type="Proteomes" id="UP000265520">
    <property type="component" value="Unassembled WGS sequence"/>
</dbReference>
<proteinExistence type="predicted"/>
<evidence type="ECO:0000313" key="1">
    <source>
        <dbReference type="EMBL" id="MCI85217.1"/>
    </source>
</evidence>
<feature type="non-terminal residue" evidence="1">
    <location>
        <position position="1"/>
    </location>
</feature>